<organism evidence="2 3">
    <name type="scientific">Channa striata</name>
    <name type="common">Snakehead murrel</name>
    <name type="synonym">Ophicephalus striatus</name>
    <dbReference type="NCBI Taxonomy" id="64152"/>
    <lineage>
        <taxon>Eukaryota</taxon>
        <taxon>Metazoa</taxon>
        <taxon>Chordata</taxon>
        <taxon>Craniata</taxon>
        <taxon>Vertebrata</taxon>
        <taxon>Euteleostomi</taxon>
        <taxon>Actinopterygii</taxon>
        <taxon>Neopterygii</taxon>
        <taxon>Teleostei</taxon>
        <taxon>Neoteleostei</taxon>
        <taxon>Acanthomorphata</taxon>
        <taxon>Anabantaria</taxon>
        <taxon>Anabantiformes</taxon>
        <taxon>Channoidei</taxon>
        <taxon>Channidae</taxon>
        <taxon>Channa</taxon>
    </lineage>
</organism>
<feature type="region of interest" description="Disordered" evidence="1">
    <location>
        <begin position="386"/>
        <end position="410"/>
    </location>
</feature>
<reference evidence="2" key="1">
    <citation type="submission" date="2023-07" db="EMBL/GenBank/DDBJ databases">
        <title>Chromosome-level Genome Assembly of Striped Snakehead (Channa striata).</title>
        <authorList>
            <person name="Liu H."/>
        </authorList>
    </citation>
    <scope>NUCLEOTIDE SEQUENCE</scope>
    <source>
        <strain evidence="2">Gz</strain>
        <tissue evidence="2">Muscle</tissue>
    </source>
</reference>
<feature type="compositionally biased region" description="Polar residues" evidence="1">
    <location>
        <begin position="524"/>
        <end position="534"/>
    </location>
</feature>
<gene>
    <name evidence="2" type="ORF">Q5P01_025220</name>
</gene>
<dbReference type="EMBL" id="JAUPFM010000021">
    <property type="protein sequence ID" value="KAK2817029.1"/>
    <property type="molecule type" value="Genomic_DNA"/>
</dbReference>
<feature type="compositionally biased region" description="Polar residues" evidence="1">
    <location>
        <begin position="401"/>
        <end position="410"/>
    </location>
</feature>
<name>A0AA88J1M1_CHASR</name>
<feature type="region of interest" description="Disordered" evidence="1">
    <location>
        <begin position="524"/>
        <end position="549"/>
    </location>
</feature>
<dbReference type="AlphaFoldDB" id="A0AA88J1M1"/>
<feature type="compositionally biased region" description="Basic and acidic residues" evidence="1">
    <location>
        <begin position="350"/>
        <end position="361"/>
    </location>
</feature>
<feature type="compositionally biased region" description="Polar residues" evidence="1">
    <location>
        <begin position="166"/>
        <end position="176"/>
    </location>
</feature>
<feature type="compositionally biased region" description="Basic and acidic residues" evidence="1">
    <location>
        <begin position="386"/>
        <end position="400"/>
    </location>
</feature>
<feature type="region of interest" description="Disordered" evidence="1">
    <location>
        <begin position="610"/>
        <end position="677"/>
    </location>
</feature>
<feature type="compositionally biased region" description="Polar residues" evidence="1">
    <location>
        <begin position="613"/>
        <end position="625"/>
    </location>
</feature>
<feature type="compositionally biased region" description="Basic and acidic residues" evidence="1">
    <location>
        <begin position="654"/>
        <end position="665"/>
    </location>
</feature>
<feature type="compositionally biased region" description="Polar residues" evidence="1">
    <location>
        <begin position="147"/>
        <end position="159"/>
    </location>
</feature>
<feature type="region of interest" description="Disordered" evidence="1">
    <location>
        <begin position="21"/>
        <end position="46"/>
    </location>
</feature>
<evidence type="ECO:0000313" key="2">
    <source>
        <dbReference type="EMBL" id="KAK2817029.1"/>
    </source>
</evidence>
<sequence length="677" mass="75222">MKSLFLKTYGKKKQKLSAWISPDNRKRAFDSTPPSDGDSSVFEPAKPARTCRAKMASVANHRAVRPAKKKAKLFLKEKSFDDEDISEEENLINLSPPCPPPAQEIRTRRRKKTSGRGVRPVKRKTVCLIINTSDEENSSIPRPSHHQPAQWSKITSRKSQLALEPTVSTQHPQVPMNSDDEKKATVHPSVGRFVTRRRRASATKPQRPKARVTLLNSSNEFSSGALSSSRILRPSRRRRLPPTFIVSSAENSMNAAGTSSFASNPLQEISLNELSDHSLGPCARKPIYCSTPSADPFNVRQHLKPFHMIDHSSSPLSMSVSCIGQFQEDVDCPQQPIAAVNSESPTGQKPELDLVKTPHSDLHHLEHPSGDLFKEASSTNKRIDCSEQAKSISEDTKSKSSGELQHTVQLSEDSESSSYFVSAAGGLEWLIEALKEKCLTKRCTVQLERLDIPTVTQLCSQTTYSSCLGDELSLQSQQTDKHPIFVNSGQTDDLQSSEASFDLHLSVTNDKNSAFFPPVNSFDSPDQAASVTGRRSSRTRNFDSPDDMVSIKQPSIESQLAQKQCEDRETKRQLLKSKCLASKLSVDVNRITLSELKEVLKLKNTKMKLPSVVSDSPSDGQTNSDHQSKREADCHHKDTFSMEDSRRKRTSTSSEDKIPTNKEDALTTTSDIFPKEK</sequence>
<feature type="compositionally biased region" description="Basic residues" evidence="1">
    <location>
        <begin position="194"/>
        <end position="210"/>
    </location>
</feature>
<feature type="region of interest" description="Disordered" evidence="1">
    <location>
        <begin position="338"/>
        <end position="361"/>
    </location>
</feature>
<protein>
    <submittedName>
        <fullName evidence="2">Uncharacterized protein</fullName>
    </submittedName>
</protein>
<dbReference type="Proteomes" id="UP001187415">
    <property type="component" value="Unassembled WGS sequence"/>
</dbReference>
<evidence type="ECO:0000313" key="3">
    <source>
        <dbReference type="Proteomes" id="UP001187415"/>
    </source>
</evidence>
<feature type="compositionally biased region" description="Basic and acidic residues" evidence="1">
    <location>
        <begin position="626"/>
        <end position="646"/>
    </location>
</feature>
<feature type="region of interest" description="Disordered" evidence="1">
    <location>
        <begin position="134"/>
        <end position="210"/>
    </location>
</feature>
<accession>A0AA88J1M1</accession>
<feature type="compositionally biased region" description="Basic residues" evidence="1">
    <location>
        <begin position="107"/>
        <end position="120"/>
    </location>
</feature>
<feature type="region of interest" description="Disordered" evidence="1">
    <location>
        <begin position="86"/>
        <end position="120"/>
    </location>
</feature>
<comment type="caution">
    <text evidence="2">The sequence shown here is derived from an EMBL/GenBank/DDBJ whole genome shotgun (WGS) entry which is preliminary data.</text>
</comment>
<proteinExistence type="predicted"/>
<keyword evidence="3" id="KW-1185">Reference proteome</keyword>
<evidence type="ECO:0000256" key="1">
    <source>
        <dbReference type="SAM" id="MobiDB-lite"/>
    </source>
</evidence>